<comment type="caution">
    <text evidence="1">The sequence shown here is derived from an EMBL/GenBank/DDBJ whole genome shotgun (WGS) entry which is preliminary data.</text>
</comment>
<organism evidence="1 2">
    <name type="scientific">Phlebia brevispora</name>
    <dbReference type="NCBI Taxonomy" id="194682"/>
    <lineage>
        <taxon>Eukaryota</taxon>
        <taxon>Fungi</taxon>
        <taxon>Dikarya</taxon>
        <taxon>Basidiomycota</taxon>
        <taxon>Agaricomycotina</taxon>
        <taxon>Agaricomycetes</taxon>
        <taxon>Polyporales</taxon>
        <taxon>Meruliaceae</taxon>
        <taxon>Phlebia</taxon>
    </lineage>
</organism>
<keyword evidence="2" id="KW-1185">Reference proteome</keyword>
<sequence>MAAFRALSGDSYRAGGQHTVEGVQIVQGRKAIGGWIRKGVPVGVKVDLKGPKMYDFLGTLVDFVLPRLKEYNGFVLPRPSANLEMPHAASGVYSFGLPPEAMQLFPQIEVNLDAYPKPYGLHIHFVTNAKGVGAQNRVRKLLSGFQIPFVRP</sequence>
<dbReference type="EMBL" id="JANHOG010001754">
    <property type="protein sequence ID" value="KAJ3532099.1"/>
    <property type="molecule type" value="Genomic_DNA"/>
</dbReference>
<name>A0ACC1S512_9APHY</name>
<gene>
    <name evidence="1" type="ORF">NM688_g7473</name>
</gene>
<dbReference type="Proteomes" id="UP001148662">
    <property type="component" value="Unassembled WGS sequence"/>
</dbReference>
<reference evidence="1" key="1">
    <citation type="submission" date="2022-07" db="EMBL/GenBank/DDBJ databases">
        <title>Genome Sequence of Phlebia brevispora.</title>
        <authorList>
            <person name="Buettner E."/>
        </authorList>
    </citation>
    <scope>NUCLEOTIDE SEQUENCE</scope>
    <source>
        <strain evidence="1">MPL23</strain>
    </source>
</reference>
<protein>
    <submittedName>
        <fullName evidence="1">Uncharacterized protein</fullName>
    </submittedName>
</protein>
<evidence type="ECO:0000313" key="1">
    <source>
        <dbReference type="EMBL" id="KAJ3532099.1"/>
    </source>
</evidence>
<accession>A0ACC1S512</accession>
<proteinExistence type="predicted"/>
<evidence type="ECO:0000313" key="2">
    <source>
        <dbReference type="Proteomes" id="UP001148662"/>
    </source>
</evidence>